<dbReference type="Gene3D" id="3.40.50.1820">
    <property type="entry name" value="alpha/beta hydrolase"/>
    <property type="match status" value="1"/>
</dbReference>
<dbReference type="KEGG" id="thes:FHQ07_08620"/>
<dbReference type="EMBL" id="CP040871">
    <property type="protein sequence ID" value="QDA57370.1"/>
    <property type="molecule type" value="Genomic_DNA"/>
</dbReference>
<evidence type="ECO:0000313" key="4">
    <source>
        <dbReference type="EMBL" id="QDA57370.1"/>
    </source>
</evidence>
<reference evidence="4 5" key="1">
    <citation type="submission" date="2019-06" db="EMBL/GenBank/DDBJ databases">
        <title>Thermomonas aquatica sp. nov., isolated from an industrial wastewater treatment plant.</title>
        <authorList>
            <person name="Jeon J.H."/>
            <person name="Park D.-S."/>
        </authorList>
    </citation>
    <scope>NUCLEOTIDE SEQUENCE [LARGE SCALE GENOMIC DNA]</scope>
    <source>
        <strain evidence="4 5">SY21</strain>
    </source>
</reference>
<evidence type="ECO:0000256" key="1">
    <source>
        <dbReference type="ARBA" id="ARBA00010088"/>
    </source>
</evidence>
<dbReference type="PRINTS" id="PR00793">
    <property type="entry name" value="PROAMNOPTASE"/>
</dbReference>
<dbReference type="GO" id="GO:0006508">
    <property type="term" value="P:proteolysis"/>
    <property type="evidence" value="ECO:0007669"/>
    <property type="project" value="InterPro"/>
</dbReference>
<organism evidence="4 5">
    <name type="scientific">Thermomonas aquatica</name>
    <dbReference type="NCBI Taxonomy" id="2202149"/>
    <lineage>
        <taxon>Bacteria</taxon>
        <taxon>Pseudomonadati</taxon>
        <taxon>Pseudomonadota</taxon>
        <taxon>Gammaproteobacteria</taxon>
        <taxon>Lysobacterales</taxon>
        <taxon>Lysobacteraceae</taxon>
        <taxon>Thermomonas</taxon>
    </lineage>
</organism>
<dbReference type="Pfam" id="PF00561">
    <property type="entry name" value="Abhydrolase_1"/>
    <property type="match status" value="1"/>
</dbReference>
<dbReference type="InterPro" id="IPR029058">
    <property type="entry name" value="AB_hydrolase_fold"/>
</dbReference>
<dbReference type="GO" id="GO:0016020">
    <property type="term" value="C:membrane"/>
    <property type="evidence" value="ECO:0007669"/>
    <property type="project" value="TreeGrafter"/>
</dbReference>
<dbReference type="GO" id="GO:0008233">
    <property type="term" value="F:peptidase activity"/>
    <property type="evidence" value="ECO:0007669"/>
    <property type="project" value="InterPro"/>
</dbReference>
<keyword evidence="5" id="KW-1185">Reference proteome</keyword>
<dbReference type="Proteomes" id="UP000308149">
    <property type="component" value="Chromosome"/>
</dbReference>
<dbReference type="OrthoDB" id="4510475at2"/>
<dbReference type="SUPFAM" id="SSF53474">
    <property type="entry name" value="alpha/beta-Hydrolases"/>
    <property type="match status" value="1"/>
</dbReference>
<comment type="similarity">
    <text evidence="1">Belongs to the peptidase S33 family.</text>
</comment>
<evidence type="ECO:0000259" key="3">
    <source>
        <dbReference type="Pfam" id="PF00561"/>
    </source>
</evidence>
<protein>
    <submittedName>
        <fullName evidence="4">Alpha/beta hydrolase</fullName>
    </submittedName>
</protein>
<gene>
    <name evidence="4" type="ORF">FHQ07_08620</name>
</gene>
<name>A0A5B7ZQL8_9GAMM</name>
<dbReference type="PANTHER" id="PTHR43798">
    <property type="entry name" value="MONOACYLGLYCEROL LIPASE"/>
    <property type="match status" value="1"/>
</dbReference>
<proteinExistence type="inferred from homology"/>
<dbReference type="InterPro" id="IPR000073">
    <property type="entry name" value="AB_hydrolase_1"/>
</dbReference>
<dbReference type="AlphaFoldDB" id="A0A5B7ZQL8"/>
<feature type="domain" description="AB hydrolase-1" evidence="3">
    <location>
        <begin position="172"/>
        <end position="533"/>
    </location>
</feature>
<accession>A0A5B7ZQL8</accession>
<evidence type="ECO:0000313" key="5">
    <source>
        <dbReference type="Proteomes" id="UP000308149"/>
    </source>
</evidence>
<dbReference type="PANTHER" id="PTHR43798:SF27">
    <property type="entry name" value="HYDROLASE ALPHA_BETA HYDROLASE FOLD FAMILY"/>
    <property type="match status" value="1"/>
</dbReference>
<evidence type="ECO:0000256" key="2">
    <source>
        <dbReference type="ARBA" id="ARBA00022801"/>
    </source>
</evidence>
<dbReference type="InterPro" id="IPR002410">
    <property type="entry name" value="Peptidase_S33"/>
</dbReference>
<keyword evidence="2 4" id="KW-0378">Hydrolase</keyword>
<dbReference type="InterPro" id="IPR050266">
    <property type="entry name" value="AB_hydrolase_sf"/>
</dbReference>
<sequence>MRWRPASTTRRCRWRSASRACSTAASRTSSCRTAHERRAARRPPVPFLHRLHAPPQGVRSMMSRKTRTILALAIAAAFLGYRFLKPKPDADAGETAANAAAPLHAEPVKPRMLGRIAFKPCSLRSAFSKDSLEAQCARFEVPEDRRRPAGRKIALNMAWLPPSGDGETAPDPVFFLAGGPGQSAVDTYPSLDPVFEEVRKQRDVILVDQRGTGKSNLLSCDGDAADADKPDISPEAMQAGAAKCVEALSKKADLRHYTTTDAIADLDEVRKAIGAAQVNLVGVSYGTRVAQQYAMRHPQATRSIVLDSVVPNTLQLGNIFARNLDDALALQFALCSKAPACKGKLGDPRAELDQLLAKLRAAPVAVKYRDATTGEAAEGVLHAETVAGLVRMYAYMPLAGALLPKLIHEANAGRYDNLMALTRMLTGEMKDAMAMGMQMSVVCSEDGESMVVRAEDADTVLGNQMPVGMAAMCKAWPKGEVPADFHKALATKVPALVLEGEFDPVTPPRYGEEVVKTLPNGRLFVLRGQGHNVIGAGCMPKLFTQFIEKADAKALDGKCLDTLNYAAPFTSFNGSEP</sequence>